<protein>
    <submittedName>
        <fullName evidence="2">Uncharacterized protein</fullName>
    </submittedName>
</protein>
<evidence type="ECO:0000256" key="1">
    <source>
        <dbReference type="SAM" id="MobiDB-lite"/>
    </source>
</evidence>
<evidence type="ECO:0000313" key="2">
    <source>
        <dbReference type="EMBL" id="MBZ3876435.1"/>
    </source>
</evidence>
<sequence length="164" mass="17604">MATAGISRSGGRKRPPPGFGLRKQNLIPLSGEQNGRKATTRLERCVPRSPSNHFTFRGTTLPAGEPREPKGPGIRPALAPRGLGARRSRGAQRSAAGSIPGHRRSAHCANPAGPTRPARPLLLEPGRRTWTLRVSPGAGIQRPAPPPRPLLRPPGFCPQSWWLP</sequence>
<comment type="caution">
    <text evidence="2">The sequence shown here is derived from an EMBL/GenBank/DDBJ whole genome shotgun (WGS) entry which is preliminary data.</text>
</comment>
<reference evidence="2" key="1">
    <citation type="submission" date="2020-03" db="EMBL/GenBank/DDBJ databases">
        <title>Studies in the Genomics of Life Span.</title>
        <authorList>
            <person name="Glass D."/>
        </authorList>
    </citation>
    <scope>NUCLEOTIDE SEQUENCE</scope>
    <source>
        <strain evidence="2">SUZIE</strain>
        <tissue evidence="2">Muscle</tissue>
    </source>
</reference>
<proteinExistence type="predicted"/>
<feature type="compositionally biased region" description="Polar residues" evidence="1">
    <location>
        <begin position="49"/>
        <end position="58"/>
    </location>
</feature>
<organism evidence="2 3">
    <name type="scientific">Sciurus carolinensis</name>
    <name type="common">Eastern gray squirrel</name>
    <dbReference type="NCBI Taxonomy" id="30640"/>
    <lineage>
        <taxon>Eukaryota</taxon>
        <taxon>Metazoa</taxon>
        <taxon>Chordata</taxon>
        <taxon>Craniata</taxon>
        <taxon>Vertebrata</taxon>
        <taxon>Euteleostomi</taxon>
        <taxon>Mammalia</taxon>
        <taxon>Eutheria</taxon>
        <taxon>Euarchontoglires</taxon>
        <taxon>Glires</taxon>
        <taxon>Rodentia</taxon>
        <taxon>Sciuromorpha</taxon>
        <taxon>Sciuridae</taxon>
        <taxon>Sciurinae</taxon>
        <taxon>Sciurini</taxon>
        <taxon>Sciurus</taxon>
    </lineage>
</organism>
<name>A0AA41SX96_SCICA</name>
<evidence type="ECO:0000313" key="3">
    <source>
        <dbReference type="Proteomes" id="UP001166674"/>
    </source>
</evidence>
<feature type="region of interest" description="Disordered" evidence="1">
    <location>
        <begin position="1"/>
        <end position="164"/>
    </location>
</feature>
<dbReference type="AlphaFoldDB" id="A0AA41SX96"/>
<dbReference type="EMBL" id="JAATJV010275200">
    <property type="protein sequence ID" value="MBZ3876435.1"/>
    <property type="molecule type" value="Genomic_DNA"/>
</dbReference>
<accession>A0AA41SX96</accession>
<feature type="compositionally biased region" description="Pro residues" evidence="1">
    <location>
        <begin position="143"/>
        <end position="156"/>
    </location>
</feature>
<keyword evidence="3" id="KW-1185">Reference proteome</keyword>
<dbReference type="Proteomes" id="UP001166674">
    <property type="component" value="Unassembled WGS sequence"/>
</dbReference>
<gene>
    <name evidence="2" type="ORF">SUZIE_137925</name>
</gene>